<keyword evidence="7 8" id="KW-0472">Membrane</keyword>
<feature type="transmembrane region" description="Helical" evidence="8">
    <location>
        <begin position="90"/>
        <end position="112"/>
    </location>
</feature>
<keyword evidence="10" id="KW-1185">Reference proteome</keyword>
<evidence type="ECO:0000313" key="9">
    <source>
        <dbReference type="EMBL" id="PKG25262.1"/>
    </source>
</evidence>
<evidence type="ECO:0000256" key="8">
    <source>
        <dbReference type="SAM" id="Phobius"/>
    </source>
</evidence>
<evidence type="ECO:0000256" key="4">
    <source>
        <dbReference type="ARBA" id="ARBA00022519"/>
    </source>
</evidence>
<feature type="transmembrane region" description="Helical" evidence="8">
    <location>
        <begin position="12"/>
        <end position="33"/>
    </location>
</feature>
<evidence type="ECO:0000256" key="5">
    <source>
        <dbReference type="ARBA" id="ARBA00022692"/>
    </source>
</evidence>
<dbReference type="GO" id="GO:0005886">
    <property type="term" value="C:plasma membrane"/>
    <property type="evidence" value="ECO:0007669"/>
    <property type="project" value="UniProtKB-SubCell"/>
</dbReference>
<keyword evidence="4" id="KW-0997">Cell inner membrane</keyword>
<dbReference type="RefSeq" id="WP_101175367.1">
    <property type="nucleotide sequence ID" value="NZ_PISE01000004.1"/>
</dbReference>
<evidence type="ECO:0000256" key="2">
    <source>
        <dbReference type="ARBA" id="ARBA00022448"/>
    </source>
</evidence>
<comment type="caution">
    <text evidence="9">The sequence shown here is derived from an EMBL/GenBank/DDBJ whole genome shotgun (WGS) entry which is preliminary data.</text>
</comment>
<feature type="transmembrane region" description="Helical" evidence="8">
    <location>
        <begin position="119"/>
        <end position="140"/>
    </location>
</feature>
<sequence length="331" mass="35525">MKQFMKSNEFYVALTLVVLSVFIGMMNPAFFSAGNMIDLVRSSIVTGIFAIIAMIVIISGGIDVSFTAIAAFSMFATTKILTHFDYQGSIWIAFLLAAVIGLLLGLINAFLISRFKLPTLIVTLGTASMFMGFLLTFVGYKEITDIPKGMVEFSKIDLLKVTSDTGVVYSLPISILVLVAVAAIVWSILKFTMLGRSIYAIGGDPVSAKRAGFNIVKIQFFIYSLVGALSGVAGVIHTSLMRNSNPMDFMGAELLVIAAVILGGTRITGGHGTVLGTFLGVFLVLIINNSLILLGIPSYWQRFIVGLLILVGTGITAYQATRSTKKLQSIS</sequence>
<evidence type="ECO:0000256" key="6">
    <source>
        <dbReference type="ARBA" id="ARBA00022989"/>
    </source>
</evidence>
<evidence type="ECO:0000313" key="10">
    <source>
        <dbReference type="Proteomes" id="UP000233375"/>
    </source>
</evidence>
<gene>
    <name evidence="9" type="ORF">CWS01_01950</name>
</gene>
<feature type="transmembrane region" description="Helical" evidence="8">
    <location>
        <begin position="299"/>
        <end position="318"/>
    </location>
</feature>
<feature type="transmembrane region" description="Helical" evidence="8">
    <location>
        <begin position="274"/>
        <end position="293"/>
    </location>
</feature>
<comment type="subcellular location">
    <subcellularLocation>
        <location evidence="1">Cell membrane</location>
        <topology evidence="1">Multi-pass membrane protein</topology>
    </subcellularLocation>
</comment>
<keyword evidence="6 8" id="KW-1133">Transmembrane helix</keyword>
<feature type="transmembrane region" description="Helical" evidence="8">
    <location>
        <begin position="167"/>
        <end position="189"/>
    </location>
</feature>
<dbReference type="Proteomes" id="UP000233375">
    <property type="component" value="Unassembled WGS sequence"/>
</dbReference>
<dbReference type="InterPro" id="IPR001851">
    <property type="entry name" value="ABC_transp_permease"/>
</dbReference>
<name>A0A2N0Z6X5_9BACI</name>
<proteinExistence type="predicted"/>
<dbReference type="AlphaFoldDB" id="A0A2N0Z6X5"/>
<accession>A0A2N0Z6X5</accession>
<protein>
    <submittedName>
        <fullName evidence="9">Sugar ABC transporter permease</fullName>
    </submittedName>
</protein>
<keyword evidence="5 8" id="KW-0812">Transmembrane</keyword>
<feature type="transmembrane region" description="Helical" evidence="8">
    <location>
        <begin position="220"/>
        <end position="237"/>
    </location>
</feature>
<dbReference type="GO" id="GO:0022857">
    <property type="term" value="F:transmembrane transporter activity"/>
    <property type="evidence" value="ECO:0007669"/>
    <property type="project" value="InterPro"/>
</dbReference>
<dbReference type="CDD" id="cd06579">
    <property type="entry name" value="TM_PBP1_transp_AraH_like"/>
    <property type="match status" value="1"/>
</dbReference>
<evidence type="ECO:0000256" key="7">
    <source>
        <dbReference type="ARBA" id="ARBA00023136"/>
    </source>
</evidence>
<organism evidence="9 10">
    <name type="scientific">Niallia nealsonii</name>
    <dbReference type="NCBI Taxonomy" id="115979"/>
    <lineage>
        <taxon>Bacteria</taxon>
        <taxon>Bacillati</taxon>
        <taxon>Bacillota</taxon>
        <taxon>Bacilli</taxon>
        <taxon>Bacillales</taxon>
        <taxon>Bacillaceae</taxon>
        <taxon>Niallia</taxon>
    </lineage>
</organism>
<feature type="transmembrane region" description="Helical" evidence="8">
    <location>
        <begin position="39"/>
        <end position="58"/>
    </location>
</feature>
<dbReference type="Pfam" id="PF02653">
    <property type="entry name" value="BPD_transp_2"/>
    <property type="match status" value="1"/>
</dbReference>
<reference evidence="9 10" key="1">
    <citation type="journal article" date="2003" name="Int. J. Syst. Evol. Microbiol.">
        <title>Bacillus nealsonii sp. nov., isolated from a spacecraft-assembly facility, whose spores are gamma-radiation resistant.</title>
        <authorList>
            <person name="Venkateswaran K."/>
            <person name="Kempf M."/>
            <person name="Chen F."/>
            <person name="Satomi M."/>
            <person name="Nicholson W."/>
            <person name="Kern R."/>
        </authorList>
    </citation>
    <scope>NUCLEOTIDE SEQUENCE [LARGE SCALE GENOMIC DNA]</scope>
    <source>
        <strain evidence="9 10">FO-92</strain>
    </source>
</reference>
<evidence type="ECO:0000256" key="1">
    <source>
        <dbReference type="ARBA" id="ARBA00004651"/>
    </source>
</evidence>
<dbReference type="EMBL" id="PISE01000004">
    <property type="protein sequence ID" value="PKG25262.1"/>
    <property type="molecule type" value="Genomic_DNA"/>
</dbReference>
<keyword evidence="2" id="KW-0813">Transport</keyword>
<evidence type="ECO:0000256" key="3">
    <source>
        <dbReference type="ARBA" id="ARBA00022475"/>
    </source>
</evidence>
<dbReference type="PANTHER" id="PTHR32196:SF21">
    <property type="entry name" value="ABC TRANSPORTER PERMEASE PROTEIN YPHD-RELATED"/>
    <property type="match status" value="1"/>
</dbReference>
<dbReference type="OrthoDB" id="9813906at2"/>
<keyword evidence="3" id="KW-1003">Cell membrane</keyword>
<dbReference type="PANTHER" id="PTHR32196">
    <property type="entry name" value="ABC TRANSPORTER PERMEASE PROTEIN YPHD-RELATED-RELATED"/>
    <property type="match status" value="1"/>
</dbReference>